<accession>A0A3S5IQH4</accession>
<dbReference type="GO" id="GO:0005886">
    <property type="term" value="C:plasma membrane"/>
    <property type="evidence" value="ECO:0007669"/>
    <property type="project" value="TreeGrafter"/>
</dbReference>
<dbReference type="GO" id="GO:0005337">
    <property type="term" value="F:nucleoside transmembrane transporter activity"/>
    <property type="evidence" value="ECO:0007669"/>
    <property type="project" value="InterPro"/>
</dbReference>
<protein>
    <submittedName>
        <fullName evidence="8">Nucleoside transporter 1</fullName>
    </submittedName>
</protein>
<dbReference type="Pfam" id="PF01733">
    <property type="entry name" value="Nucleoside_tran"/>
    <property type="match status" value="1"/>
</dbReference>
<comment type="caution">
    <text evidence="8">The sequence shown here is derived from an EMBL/GenBank/DDBJ whole genome shotgun (WGS) entry which is preliminary data.</text>
</comment>
<comment type="similarity">
    <text evidence="2">Belongs to the SLC29A/ENT transporter (TC 2.A.57) family.</text>
</comment>
<evidence type="ECO:0000256" key="5">
    <source>
        <dbReference type="ARBA" id="ARBA00022989"/>
    </source>
</evidence>
<gene>
    <name evidence="8" type="ORF">Tco025E_08846</name>
</gene>
<keyword evidence="4 7" id="KW-0812">Transmembrane</keyword>
<keyword evidence="5 7" id="KW-1133">Transmembrane helix</keyword>
<proteinExistence type="inferred from homology"/>
<evidence type="ECO:0000256" key="2">
    <source>
        <dbReference type="ARBA" id="ARBA00007965"/>
    </source>
</evidence>
<dbReference type="RefSeq" id="XP_029224202.1">
    <property type="nucleotide sequence ID" value="XM_029375682.1"/>
</dbReference>
<evidence type="ECO:0000256" key="4">
    <source>
        <dbReference type="ARBA" id="ARBA00022692"/>
    </source>
</evidence>
<feature type="transmembrane region" description="Helical" evidence="7">
    <location>
        <begin position="23"/>
        <end position="46"/>
    </location>
</feature>
<feature type="non-terminal residue" evidence="8">
    <location>
        <position position="1"/>
    </location>
</feature>
<dbReference type="Proteomes" id="UP000284403">
    <property type="component" value="Unassembled WGS sequence"/>
</dbReference>
<name>A0A3S5IQH4_9TRYP</name>
<evidence type="ECO:0000256" key="3">
    <source>
        <dbReference type="ARBA" id="ARBA00022448"/>
    </source>
</evidence>
<dbReference type="PANTHER" id="PTHR10332">
    <property type="entry name" value="EQUILIBRATIVE NUCLEOSIDE TRANSPORTER"/>
    <property type="match status" value="1"/>
</dbReference>
<dbReference type="AlphaFoldDB" id="A0A3S5IQH4"/>
<dbReference type="OrthoDB" id="270867at2759"/>
<evidence type="ECO:0000256" key="7">
    <source>
        <dbReference type="SAM" id="Phobius"/>
    </source>
</evidence>
<feature type="transmembrane region" description="Helical" evidence="7">
    <location>
        <begin position="58"/>
        <end position="77"/>
    </location>
</feature>
<sequence>SKTLCDSGTGASQPFPTRFYSSVVWGLGLSGIISSAMSMIIKASMANDFEGVQAQARIYFGVSMGLQLISCILLAVMPRIPFAREYTAEFRYTHEHRVERAHTSNDEFPVGTAGKTEVSPLPDEHTATFSGAEHNKDVLHVEGDADPHTVGKRKKGWV</sequence>
<keyword evidence="9" id="KW-1185">Reference proteome</keyword>
<dbReference type="InterPro" id="IPR002259">
    <property type="entry name" value="Eqnu_transpt"/>
</dbReference>
<comment type="subcellular location">
    <subcellularLocation>
        <location evidence="1">Membrane</location>
        <topology evidence="1">Multi-pass membrane protein</topology>
    </subcellularLocation>
</comment>
<organism evidence="8 9">
    <name type="scientific">Trypanosoma conorhini</name>
    <dbReference type="NCBI Taxonomy" id="83891"/>
    <lineage>
        <taxon>Eukaryota</taxon>
        <taxon>Discoba</taxon>
        <taxon>Euglenozoa</taxon>
        <taxon>Kinetoplastea</taxon>
        <taxon>Metakinetoplastina</taxon>
        <taxon>Trypanosomatida</taxon>
        <taxon>Trypanosomatidae</taxon>
        <taxon>Trypanosoma</taxon>
    </lineage>
</organism>
<evidence type="ECO:0000313" key="8">
    <source>
        <dbReference type="EMBL" id="RNF00233.1"/>
    </source>
</evidence>
<reference evidence="8 9" key="1">
    <citation type="journal article" date="2018" name="BMC Genomics">
        <title>Genomic comparison of Trypanosoma conorhini and Trypanosoma rangeli to Trypanosoma cruzi strains of high and low virulence.</title>
        <authorList>
            <person name="Bradwell K.R."/>
            <person name="Koparde V.N."/>
            <person name="Matveyev A.V."/>
            <person name="Serrano M.G."/>
            <person name="Alves J.M."/>
            <person name="Parikh H."/>
            <person name="Huang B."/>
            <person name="Lee V."/>
            <person name="Espinosa-Alvarez O."/>
            <person name="Ortiz P.A."/>
            <person name="Costa-Martins A.G."/>
            <person name="Teixeira M.M."/>
            <person name="Buck G.A."/>
        </authorList>
    </citation>
    <scope>NUCLEOTIDE SEQUENCE [LARGE SCALE GENOMIC DNA]</scope>
    <source>
        <strain evidence="8 9">025E</strain>
    </source>
</reference>
<dbReference type="PANTHER" id="PTHR10332:SF82">
    <property type="entry name" value="TRANSPORTER 2, PUTATIVE-RELATED"/>
    <property type="match status" value="1"/>
</dbReference>
<keyword evidence="3" id="KW-0813">Transport</keyword>
<evidence type="ECO:0000256" key="6">
    <source>
        <dbReference type="ARBA" id="ARBA00023136"/>
    </source>
</evidence>
<dbReference type="EMBL" id="MKKU01000899">
    <property type="protein sequence ID" value="RNF00233.1"/>
    <property type="molecule type" value="Genomic_DNA"/>
</dbReference>
<evidence type="ECO:0000256" key="1">
    <source>
        <dbReference type="ARBA" id="ARBA00004141"/>
    </source>
</evidence>
<keyword evidence="6 7" id="KW-0472">Membrane</keyword>
<evidence type="ECO:0000313" key="9">
    <source>
        <dbReference type="Proteomes" id="UP000284403"/>
    </source>
</evidence>
<dbReference type="GeneID" id="40322457"/>